<dbReference type="OrthoDB" id="2322499at2759"/>
<dbReference type="SUPFAM" id="SSF81383">
    <property type="entry name" value="F-box domain"/>
    <property type="match status" value="1"/>
</dbReference>
<evidence type="ECO:0000259" key="2">
    <source>
        <dbReference type="Pfam" id="PF25422"/>
    </source>
</evidence>
<evidence type="ECO:0000313" key="4">
    <source>
        <dbReference type="Proteomes" id="UP000462212"/>
    </source>
</evidence>
<feature type="region of interest" description="Disordered" evidence="1">
    <location>
        <begin position="438"/>
        <end position="490"/>
    </location>
</feature>
<dbReference type="Pfam" id="PF25422">
    <property type="entry name" value="DUF7892"/>
    <property type="match status" value="1"/>
</dbReference>
<feature type="region of interest" description="Disordered" evidence="1">
    <location>
        <begin position="90"/>
        <end position="114"/>
    </location>
</feature>
<dbReference type="EMBL" id="QGMJ01000611">
    <property type="protein sequence ID" value="TVY34685.1"/>
    <property type="molecule type" value="Genomic_DNA"/>
</dbReference>
<accession>A0A8H8U5E5</accession>
<feature type="region of interest" description="Disordered" evidence="1">
    <location>
        <begin position="1542"/>
        <end position="1582"/>
    </location>
</feature>
<feature type="compositionally biased region" description="Basic and acidic residues" evidence="1">
    <location>
        <begin position="1405"/>
        <end position="1424"/>
    </location>
</feature>
<evidence type="ECO:0000256" key="1">
    <source>
        <dbReference type="SAM" id="MobiDB-lite"/>
    </source>
</evidence>
<feature type="region of interest" description="Disordered" evidence="1">
    <location>
        <begin position="1143"/>
        <end position="1163"/>
    </location>
</feature>
<dbReference type="CDD" id="cd09917">
    <property type="entry name" value="F-box_SF"/>
    <property type="match status" value="1"/>
</dbReference>
<comment type="caution">
    <text evidence="3">The sequence shown here is derived from an EMBL/GenBank/DDBJ whole genome shotgun (WGS) entry which is preliminary data.</text>
</comment>
<feature type="region of interest" description="Disordered" evidence="1">
    <location>
        <begin position="1396"/>
        <end position="1424"/>
    </location>
</feature>
<feature type="region of interest" description="Disordered" evidence="1">
    <location>
        <begin position="819"/>
        <end position="881"/>
    </location>
</feature>
<feature type="compositionally biased region" description="Basic and acidic residues" evidence="1">
    <location>
        <begin position="1363"/>
        <end position="1382"/>
    </location>
</feature>
<feature type="region of interest" description="Disordered" evidence="1">
    <location>
        <begin position="1"/>
        <end position="72"/>
    </location>
</feature>
<dbReference type="InterPro" id="IPR036047">
    <property type="entry name" value="F-box-like_dom_sf"/>
</dbReference>
<name>A0A8H8U5E5_9HELO</name>
<dbReference type="Proteomes" id="UP000462212">
    <property type="component" value="Unassembled WGS sequence"/>
</dbReference>
<feature type="compositionally biased region" description="Polar residues" evidence="1">
    <location>
        <begin position="17"/>
        <end position="28"/>
    </location>
</feature>
<feature type="compositionally biased region" description="Basic and acidic residues" evidence="1">
    <location>
        <begin position="1561"/>
        <end position="1577"/>
    </location>
</feature>
<sequence>MDSPGSVISLDSEDSSTADPTTAGSHPTQAAPRLGGDVISGNMDTTIVSDNDDSDSDVSMSADTDDEDEQGIDSTTAQWATDANNFKPSALVSSTNLTTEGSRKRKYSSSTQEATNGHVYSGVDEYVRKRLKPDEAFQKFRRPEGNLLNDRSLLPAEIWHHIFTFCPPRALGSLLQVNKSFKAFLEPSKDISIDALPGSATKILKSDTIWKSSRLLFRHGMPGPLAGTSELDMWRLACGPSCQFCNKKQAKSTVLGDQWHPGPGESGVVPVWSFGIRACGSCLEQNSTKEIDLMLSSSIPFPLMAALPFIFLTNELHVLPASTLQTGQHPPTIQIAKRYSNSQIEDIKQEFDNVKALGSATAEEWLKGLDERGKERKSDAARWERYESMGGVTNMRKVHHETPKPEGQNSNVLAARNAKPIFPATNGNNTGFPLQPTNPGQQTRPFPNFQPPGTSQLAHTVFSFDSPSQNSFNQHPLPRQHPQARPERTKEEVAQLKAARRAEIERRCMMLEPPLTAGVLAHMSSFQAAIQIIQPLNDGAWEVLKPRLLSQREEAEQRENDRLAQTRVVQERFDERRYQDVQINPEAKDLLDREWDDIQAPLRVRIGGYADEIIRDGWNGGEKVNYENCPKFAADVLIYVRKRFYAEISKDEAAVRATGREPEMDPLHGPYLRKLVLENMKWVFDTKVKPHTEHHRKELFLCNACDSHLKFYGFEGVIQHYAAKHTSALSMGSVVVHWKSEWPEIPPFNPDPTAVINGSYYAAAPSASAPYASTGPASAPQQNYGYGGYQSAPVSVPIQGPMPAPMQPSMQAPMPVHNSRVYQESPGPYYGHPQYGDQYSGHQNGPYQPPQAYQDTSQGYQNPQYTMPPPPPGNVGYSDASQDYSQQGYGGVYPASSQGMYSSNQGQYPASTPEIPVHQHAHDPQVNQYGPSYNQQPSYPASSYVQEAPKTEEWKMQLQDIAKTAREVWNTINPVKEIPGSVKVYTIIYHLLQRSRASYPEDPPLPMVIEGLNHNKEMRPARNINGLLCKACALSLAGYTPALQKKHFSFPQLLNHFREAHEAASQILRNEMGYVPDWTKDMVQLPDISKLTSLSKSSDHRLKLVKEALPEVFAPPVTHGTDARNGLSHQDYAIADQNTYGNLAPSQDNHDKYYTTTSDNKTPGYAEVSYDNGEYDPRNPHELPLESRPVYKSARQLSHPREFEIPDDRTYGYTSRNEEYRQPLYQYVEQRPVSPPSHTRAAGDYERVVIREEAPVYVDRRPRYLDAGEIQYRVRRDPLPRYEDREPVFLGRDPRPVNSESYEANREDLQTLVTRDPHARDEDATAQQNTISEVVAQISQHAQQARDRLPPKEPPTEVGSEDGEVRPEPDPQSEIHHSRPEEANDAAERFMNDFHPSGTKVAASKAERYRDNSRAIREPPRDEEARYIQDTAESRRRVRDSYDKVCGNFASEGHPADRIVDDPGYVVIERQPPRQARAFAYDDRYANPLSEQSVQRERSPELVDRRYKLNNVVYRDERQSSHGAHRTPSRYARYESVRLENDRARSRSPVYVKTGGQPGQYREHSPAAHSLHPEPIYHSRTPQPVTEDMAYERAPRQEYQRVYADDPRPRAPQYAETYELVRVTDSQGEYMIRRPVRREPQPVYAAYEDDGYARQPVYEVVRLSLDQNPLSTKRNTIHDILKLFNRLPQFQFIKPAGISREYLGWGFRNKTLSP</sequence>
<feature type="compositionally biased region" description="Polar residues" evidence="1">
    <location>
        <begin position="438"/>
        <end position="474"/>
    </location>
</feature>
<feature type="compositionally biased region" description="Basic and acidic residues" evidence="1">
    <location>
        <begin position="1285"/>
        <end position="1295"/>
    </location>
</feature>
<organism evidence="3 4">
    <name type="scientific">Lachnellula subtilissima</name>
    <dbReference type="NCBI Taxonomy" id="602034"/>
    <lineage>
        <taxon>Eukaryota</taxon>
        <taxon>Fungi</taxon>
        <taxon>Dikarya</taxon>
        <taxon>Ascomycota</taxon>
        <taxon>Pezizomycotina</taxon>
        <taxon>Leotiomycetes</taxon>
        <taxon>Helotiales</taxon>
        <taxon>Lachnaceae</taxon>
        <taxon>Lachnellula</taxon>
    </lineage>
</organism>
<gene>
    <name evidence="3" type="ORF">LSUB1_G007053</name>
</gene>
<evidence type="ECO:0000313" key="3">
    <source>
        <dbReference type="EMBL" id="TVY34685.1"/>
    </source>
</evidence>
<feature type="compositionally biased region" description="Polar residues" evidence="1">
    <location>
        <begin position="90"/>
        <end position="100"/>
    </location>
</feature>
<feature type="compositionally biased region" description="Basic and acidic residues" evidence="1">
    <location>
        <begin position="1344"/>
        <end position="1355"/>
    </location>
</feature>
<feature type="compositionally biased region" description="Polar residues" evidence="1">
    <location>
        <begin position="840"/>
        <end position="865"/>
    </location>
</feature>
<feature type="region of interest" description="Disordered" evidence="1">
    <location>
        <begin position="1285"/>
        <end position="1308"/>
    </location>
</feature>
<feature type="domain" description="DUF7892" evidence="2">
    <location>
        <begin position="952"/>
        <end position="1108"/>
    </location>
</feature>
<reference evidence="3 4" key="1">
    <citation type="submission" date="2018-05" db="EMBL/GenBank/DDBJ databases">
        <title>Genome sequencing and assembly of the regulated plant pathogen Lachnellula willkommii and related sister species for the development of diagnostic species identification markers.</title>
        <authorList>
            <person name="Giroux E."/>
            <person name="Bilodeau G."/>
        </authorList>
    </citation>
    <scope>NUCLEOTIDE SEQUENCE [LARGE SCALE GENOMIC DNA]</scope>
    <source>
        <strain evidence="3 4">CBS 197.66</strain>
    </source>
</reference>
<feature type="region of interest" description="Disordered" evidence="1">
    <location>
        <begin position="1339"/>
        <end position="1382"/>
    </location>
</feature>
<protein>
    <recommendedName>
        <fullName evidence="2">DUF7892 domain-containing protein</fullName>
    </recommendedName>
</protein>
<proteinExistence type="predicted"/>
<dbReference type="InterPro" id="IPR057214">
    <property type="entry name" value="DUF7892"/>
</dbReference>
<keyword evidence="4" id="KW-1185">Reference proteome</keyword>